<dbReference type="Pfam" id="PF17308">
    <property type="entry name" value="Corazonin"/>
    <property type="match status" value="1"/>
</dbReference>
<name>A0ABN8B1H0_CHISP</name>
<evidence type="ECO:0000256" key="5">
    <source>
        <dbReference type="ARBA" id="ARBA00022729"/>
    </source>
</evidence>
<evidence type="ECO:0000256" key="2">
    <source>
        <dbReference type="ARBA" id="ARBA00009635"/>
    </source>
</evidence>
<dbReference type="Proteomes" id="UP001153292">
    <property type="component" value="Chromosome 2"/>
</dbReference>
<evidence type="ECO:0000256" key="4">
    <source>
        <dbReference type="ARBA" id="ARBA00022525"/>
    </source>
</evidence>
<evidence type="ECO:0000313" key="9">
    <source>
        <dbReference type="Proteomes" id="UP001153292"/>
    </source>
</evidence>
<reference evidence="8" key="1">
    <citation type="submission" date="2021-12" db="EMBL/GenBank/DDBJ databases">
        <authorList>
            <person name="King R."/>
        </authorList>
    </citation>
    <scope>NUCLEOTIDE SEQUENCE</scope>
</reference>
<dbReference type="EMBL" id="OU963895">
    <property type="protein sequence ID" value="CAH0401617.1"/>
    <property type="molecule type" value="Genomic_DNA"/>
</dbReference>
<sequence length="241" mass="27096">MHLPLCYRGPDSHVEFFLAFLMLQGSAISSHYTLAPSHLHGTNNRAGAACEAAEKAKASKYRVLGSEYDFVPFGVETLGPWGPSALRLFKEIAKRLVDITRDRRAGSYLGQRISLAIQRAGFWIIYCRIHSKQDSIMAPNLSLLLLFVALSSVSAQTFQYSRGWTNGKRDGMKRDAAAAREMAALERIMSPCQMNKLKNLLEGRPLNDRLFGPCDYFEEEEIQPKRSKTDHSADSLYEAFQ</sequence>
<accession>A0ABN8B1H0</accession>
<comment type="subcellular location">
    <subcellularLocation>
        <location evidence="1">Secreted</location>
    </subcellularLocation>
</comment>
<evidence type="ECO:0000256" key="7">
    <source>
        <dbReference type="ARBA" id="ARBA00023320"/>
    </source>
</evidence>
<evidence type="ECO:0000256" key="3">
    <source>
        <dbReference type="ARBA" id="ARBA00014144"/>
    </source>
</evidence>
<keyword evidence="7" id="KW-0527">Neuropeptide</keyword>
<organism evidence="8 9">
    <name type="scientific">Chilo suppressalis</name>
    <name type="common">Asiatic rice borer moth</name>
    <dbReference type="NCBI Taxonomy" id="168631"/>
    <lineage>
        <taxon>Eukaryota</taxon>
        <taxon>Metazoa</taxon>
        <taxon>Ecdysozoa</taxon>
        <taxon>Arthropoda</taxon>
        <taxon>Hexapoda</taxon>
        <taxon>Insecta</taxon>
        <taxon>Pterygota</taxon>
        <taxon>Neoptera</taxon>
        <taxon>Endopterygota</taxon>
        <taxon>Lepidoptera</taxon>
        <taxon>Glossata</taxon>
        <taxon>Ditrysia</taxon>
        <taxon>Pyraloidea</taxon>
        <taxon>Crambidae</taxon>
        <taxon>Crambinae</taxon>
        <taxon>Chilo</taxon>
    </lineage>
</organism>
<evidence type="ECO:0000256" key="6">
    <source>
        <dbReference type="ARBA" id="ARBA00022815"/>
    </source>
</evidence>
<gene>
    <name evidence="8" type="ORF">CHILSU_LOCUS4848</name>
</gene>
<protein>
    <recommendedName>
        <fullName evidence="3">Pro-corazonin</fullName>
    </recommendedName>
</protein>
<evidence type="ECO:0000256" key="1">
    <source>
        <dbReference type="ARBA" id="ARBA00004613"/>
    </source>
</evidence>
<keyword evidence="5" id="KW-0732">Signal</keyword>
<proteinExistence type="inferred from homology"/>
<comment type="similarity">
    <text evidence="2">Belongs to the corazonin family.</text>
</comment>
<evidence type="ECO:0000313" key="8">
    <source>
        <dbReference type="EMBL" id="CAH0401617.1"/>
    </source>
</evidence>
<dbReference type="InterPro" id="IPR020190">
    <property type="entry name" value="Procorazonin"/>
</dbReference>
<keyword evidence="4" id="KW-0964">Secreted</keyword>
<keyword evidence="6" id="KW-0027">Amidation</keyword>
<keyword evidence="9" id="KW-1185">Reference proteome</keyword>